<keyword evidence="1" id="KW-0175">Coiled coil</keyword>
<evidence type="ECO:0008006" key="5">
    <source>
        <dbReference type="Google" id="ProtNLM"/>
    </source>
</evidence>
<sequence>MMDFWWSCFDTGTLAVLLIFGTPFIAVAGAVLIKALRVVTGTPSRREQKQLLDDEAKQMQELYQGLVAMERRIEALETLLLDRERKEDYQ</sequence>
<evidence type="ECO:0000313" key="4">
    <source>
        <dbReference type="Proteomes" id="UP000019140"/>
    </source>
</evidence>
<dbReference type="Proteomes" id="UP000019140">
    <property type="component" value="Unassembled WGS sequence"/>
</dbReference>
<comment type="caution">
    <text evidence="3">The sequence shown here is derived from an EMBL/GenBank/DDBJ whole genome shotgun (WGS) entry which is preliminary data.</text>
</comment>
<dbReference type="HOGENOM" id="CLU_195148_0_0_7"/>
<reference evidence="3 4" key="1">
    <citation type="journal article" date="2014" name="Nature">
        <title>An environmental bacterial taxon with a large and distinct metabolic repertoire.</title>
        <authorList>
            <person name="Wilson M.C."/>
            <person name="Mori T."/>
            <person name="Ruckert C."/>
            <person name="Uria A.R."/>
            <person name="Helf M.J."/>
            <person name="Takada K."/>
            <person name="Gernert C."/>
            <person name="Steffens U.A."/>
            <person name="Heycke N."/>
            <person name="Schmitt S."/>
            <person name="Rinke C."/>
            <person name="Helfrich E.J."/>
            <person name="Brachmann A.O."/>
            <person name="Gurgui C."/>
            <person name="Wakimoto T."/>
            <person name="Kracht M."/>
            <person name="Crusemann M."/>
            <person name="Hentschel U."/>
            <person name="Abe I."/>
            <person name="Matsunaga S."/>
            <person name="Kalinowski J."/>
            <person name="Takeyama H."/>
            <person name="Piel J."/>
        </authorList>
    </citation>
    <scope>NUCLEOTIDE SEQUENCE [LARGE SCALE GENOMIC DNA]</scope>
    <source>
        <strain evidence="4">TSY2</strain>
    </source>
</reference>
<gene>
    <name evidence="3" type="ORF">ETSY2_06040</name>
</gene>
<dbReference type="EMBL" id="AZHX01000246">
    <property type="protein sequence ID" value="ETX08326.1"/>
    <property type="molecule type" value="Genomic_DNA"/>
</dbReference>
<name>W4MEJ9_9BACT</name>
<keyword evidence="2" id="KW-0812">Transmembrane</keyword>
<evidence type="ECO:0000256" key="2">
    <source>
        <dbReference type="SAM" id="Phobius"/>
    </source>
</evidence>
<dbReference type="AlphaFoldDB" id="W4MEJ9"/>
<organism evidence="3 4">
    <name type="scientific">Candidatus Entotheonella gemina</name>
    <dbReference type="NCBI Taxonomy" id="1429439"/>
    <lineage>
        <taxon>Bacteria</taxon>
        <taxon>Pseudomonadati</taxon>
        <taxon>Nitrospinota/Tectimicrobiota group</taxon>
        <taxon>Candidatus Tectimicrobiota</taxon>
        <taxon>Candidatus Entotheonellia</taxon>
        <taxon>Candidatus Entotheonellales</taxon>
        <taxon>Candidatus Entotheonellaceae</taxon>
        <taxon>Candidatus Entotheonella</taxon>
    </lineage>
</organism>
<keyword evidence="2" id="KW-0472">Membrane</keyword>
<feature type="coiled-coil region" evidence="1">
    <location>
        <begin position="59"/>
        <end position="86"/>
    </location>
</feature>
<feature type="transmembrane region" description="Helical" evidence="2">
    <location>
        <begin position="12"/>
        <end position="36"/>
    </location>
</feature>
<protein>
    <recommendedName>
        <fullName evidence="5">Phage-shock protein</fullName>
    </recommendedName>
</protein>
<keyword evidence="2" id="KW-1133">Transmembrane helix</keyword>
<keyword evidence="4" id="KW-1185">Reference proteome</keyword>
<proteinExistence type="predicted"/>
<evidence type="ECO:0000313" key="3">
    <source>
        <dbReference type="EMBL" id="ETX08326.1"/>
    </source>
</evidence>
<accession>W4MEJ9</accession>
<evidence type="ECO:0000256" key="1">
    <source>
        <dbReference type="SAM" id="Coils"/>
    </source>
</evidence>